<feature type="compositionally biased region" description="Low complexity" evidence="1">
    <location>
        <begin position="17"/>
        <end position="31"/>
    </location>
</feature>
<evidence type="ECO:0000313" key="3">
    <source>
        <dbReference type="EMBL" id="GCA75669.1"/>
    </source>
</evidence>
<protein>
    <recommendedName>
        <fullName evidence="2">Pepco domain-containing protein</fullName>
    </recommendedName>
</protein>
<comment type="caution">
    <text evidence="3">The sequence shown here is derived from an EMBL/GenBank/DDBJ whole genome shotgun (WGS) entry which is preliminary data.</text>
</comment>
<accession>A0A5A5RLF5</accession>
<feature type="domain" description="Pepco" evidence="2">
    <location>
        <begin position="107"/>
        <end position="230"/>
    </location>
</feature>
<sequence>MRLVAWREKKCNCYGQTTNRRPNSPTSPRRTQPARRAGWHVQDRCDRQCDRCLLGLRRDCAVESEDGGVGEEGGGTGSHNKNEVENSLHWRNQPMSDSTQNSKPTLWMITGSSPIPPSEGEKASGMFRGGRLGGEEETLETEEIGKVPLPVGKLQQNLNQFLVVVGDLFIQADQQAKIAQPESGKDAKPSIHLDQIEFSVAVNGEGEVGFWGLARGKVGGATEIKLTFKRKET</sequence>
<reference evidence="3 4" key="1">
    <citation type="submission" date="2018-09" db="EMBL/GenBank/DDBJ databases">
        <title>Evolutionary history of phycoerythrin pigmentation in the water bloom-forming cyanobacterium Microcystis aeruginosa.</title>
        <authorList>
            <person name="Tanabe Y."/>
            <person name="Tanabe Y."/>
            <person name="Yamaguchi H."/>
        </authorList>
    </citation>
    <scope>NUCLEOTIDE SEQUENCE [LARGE SCALE GENOMIC DNA]</scope>
    <source>
        <strain evidence="3 4">NIES-2520</strain>
    </source>
</reference>
<evidence type="ECO:0000259" key="2">
    <source>
        <dbReference type="Pfam" id="PF24393"/>
    </source>
</evidence>
<evidence type="ECO:0000313" key="4">
    <source>
        <dbReference type="Proteomes" id="UP000324917"/>
    </source>
</evidence>
<feature type="region of interest" description="Disordered" evidence="1">
    <location>
        <begin position="64"/>
        <end position="83"/>
    </location>
</feature>
<dbReference type="Pfam" id="PF24393">
    <property type="entry name" value="Pepco"/>
    <property type="match status" value="1"/>
</dbReference>
<dbReference type="RefSeq" id="WP_172970519.1">
    <property type="nucleotide sequence ID" value="NZ_BHVP01000043.1"/>
</dbReference>
<name>A0A5A5RLF5_MICAE</name>
<dbReference type="EMBL" id="BHVP01000043">
    <property type="protein sequence ID" value="GCA75669.1"/>
    <property type="molecule type" value="Genomic_DNA"/>
</dbReference>
<evidence type="ECO:0000256" key="1">
    <source>
        <dbReference type="SAM" id="MobiDB-lite"/>
    </source>
</evidence>
<organism evidence="3 4">
    <name type="scientific">Microcystis aeruginosa NIES-2520</name>
    <dbReference type="NCBI Taxonomy" id="2303982"/>
    <lineage>
        <taxon>Bacteria</taxon>
        <taxon>Bacillati</taxon>
        <taxon>Cyanobacteriota</taxon>
        <taxon>Cyanophyceae</taxon>
        <taxon>Oscillatoriophycideae</taxon>
        <taxon>Chroococcales</taxon>
        <taxon>Microcystaceae</taxon>
        <taxon>Microcystis</taxon>
    </lineage>
</organism>
<dbReference type="Proteomes" id="UP000324917">
    <property type="component" value="Unassembled WGS sequence"/>
</dbReference>
<proteinExistence type="predicted"/>
<feature type="region of interest" description="Disordered" evidence="1">
    <location>
        <begin position="15"/>
        <end position="37"/>
    </location>
</feature>
<dbReference type="AlphaFoldDB" id="A0A5A5RLF5"/>
<dbReference type="InterPro" id="IPR056947">
    <property type="entry name" value="Pepco_dom"/>
</dbReference>
<gene>
    <name evidence="3" type="ORF">MiTe_02505</name>
</gene>